<evidence type="ECO:0000256" key="1">
    <source>
        <dbReference type="SAM" id="MobiDB-lite"/>
    </source>
</evidence>
<dbReference type="AlphaFoldDB" id="A0A378Y8N4"/>
<evidence type="ECO:0000313" key="3">
    <source>
        <dbReference type="Proteomes" id="UP000255467"/>
    </source>
</evidence>
<evidence type="ECO:0008006" key="4">
    <source>
        <dbReference type="Google" id="ProtNLM"/>
    </source>
</evidence>
<name>A0A378Y8N4_9NOCA</name>
<dbReference type="OrthoDB" id="4554852at2"/>
<sequence length="140" mass="14931">MDRPGSDSLGTKLDRLAEALTEGHAAIRADGVYVDVRADGQVTTVHIDEDAFPGGRRLGPLLTRLLNSARAQAQAQVEDLVREVRDDPRTAAVIAQIGDAPQRDLPPAAAPPPSNMGYGSGDVDDEDYHPLRPKSRIAAD</sequence>
<reference evidence="2 3" key="1">
    <citation type="submission" date="2018-06" db="EMBL/GenBank/DDBJ databases">
        <authorList>
            <consortium name="Pathogen Informatics"/>
            <person name="Doyle S."/>
        </authorList>
    </citation>
    <scope>NUCLEOTIDE SEQUENCE [LARGE SCALE GENOMIC DNA]</scope>
    <source>
        <strain evidence="2 3">NCTC1934</strain>
    </source>
</reference>
<dbReference type="RefSeq" id="WP_039817312.1">
    <property type="nucleotide sequence ID" value="NZ_UGRY01000002.1"/>
</dbReference>
<gene>
    <name evidence="2" type="ORF">NCTC1934_00176</name>
</gene>
<dbReference type="Proteomes" id="UP000255467">
    <property type="component" value="Unassembled WGS sequence"/>
</dbReference>
<organism evidence="2 3">
    <name type="scientific">Nocardia otitidiscaviarum</name>
    <dbReference type="NCBI Taxonomy" id="1823"/>
    <lineage>
        <taxon>Bacteria</taxon>
        <taxon>Bacillati</taxon>
        <taxon>Actinomycetota</taxon>
        <taxon>Actinomycetes</taxon>
        <taxon>Mycobacteriales</taxon>
        <taxon>Nocardiaceae</taxon>
        <taxon>Nocardia</taxon>
    </lineage>
</organism>
<dbReference type="InterPro" id="IPR036894">
    <property type="entry name" value="YbaB-like_sf"/>
</dbReference>
<protein>
    <recommendedName>
        <fullName evidence="4">YbaB/EbfC family nucleoid-associated protein</fullName>
    </recommendedName>
</protein>
<feature type="compositionally biased region" description="Basic residues" evidence="1">
    <location>
        <begin position="131"/>
        <end position="140"/>
    </location>
</feature>
<feature type="region of interest" description="Disordered" evidence="1">
    <location>
        <begin position="95"/>
        <end position="140"/>
    </location>
</feature>
<evidence type="ECO:0000313" key="2">
    <source>
        <dbReference type="EMBL" id="SUA72747.1"/>
    </source>
</evidence>
<accession>A0A378Y8N4</accession>
<dbReference type="Gene3D" id="3.30.1310.10">
    <property type="entry name" value="Nucleoid-associated protein YbaB-like domain"/>
    <property type="match status" value="1"/>
</dbReference>
<keyword evidence="3" id="KW-1185">Reference proteome</keyword>
<proteinExistence type="predicted"/>
<dbReference type="EMBL" id="UGRY01000002">
    <property type="protein sequence ID" value="SUA72747.1"/>
    <property type="molecule type" value="Genomic_DNA"/>
</dbReference>